<evidence type="ECO:0000313" key="1">
    <source>
        <dbReference type="EMBL" id="KAJ8670208.1"/>
    </source>
</evidence>
<sequence length="193" mass="22555">MYDTIFDEYDKSNVFGEAFVQLRALTATTTDVVEKENFRGASNVVSAKPVKLYTKKDVNDMMLSGELDETSEIDQTTMTIMDYDESADVYLEEMDNVVVDFTSVKKMSNRQIIQKLNDGKKSTLVLIKHPNKCATKKVNWYVRYQKDKETKQDWYVRTPSKTRRRYSVVRLKVRDVPKVCTDCYRVTSEFECR</sequence>
<dbReference type="Proteomes" id="UP001239111">
    <property type="component" value="Chromosome 3"/>
</dbReference>
<evidence type="ECO:0000313" key="2">
    <source>
        <dbReference type="Proteomes" id="UP001239111"/>
    </source>
</evidence>
<reference evidence="1" key="1">
    <citation type="submission" date="2023-04" db="EMBL/GenBank/DDBJ databases">
        <title>A chromosome-level genome assembly of the parasitoid wasp Eretmocerus hayati.</title>
        <authorList>
            <person name="Zhong Y."/>
            <person name="Liu S."/>
            <person name="Liu Y."/>
        </authorList>
    </citation>
    <scope>NUCLEOTIDE SEQUENCE</scope>
    <source>
        <strain evidence="1">ZJU_SS_LIU_2023</strain>
    </source>
</reference>
<dbReference type="EMBL" id="CM056743">
    <property type="protein sequence ID" value="KAJ8670208.1"/>
    <property type="molecule type" value="Genomic_DNA"/>
</dbReference>
<comment type="caution">
    <text evidence="1">The sequence shown here is derived from an EMBL/GenBank/DDBJ whole genome shotgun (WGS) entry which is preliminary data.</text>
</comment>
<proteinExistence type="predicted"/>
<protein>
    <submittedName>
        <fullName evidence="1">Uncharacterized protein</fullName>
    </submittedName>
</protein>
<accession>A0ACC2NGB3</accession>
<organism evidence="1 2">
    <name type="scientific">Eretmocerus hayati</name>
    <dbReference type="NCBI Taxonomy" id="131215"/>
    <lineage>
        <taxon>Eukaryota</taxon>
        <taxon>Metazoa</taxon>
        <taxon>Ecdysozoa</taxon>
        <taxon>Arthropoda</taxon>
        <taxon>Hexapoda</taxon>
        <taxon>Insecta</taxon>
        <taxon>Pterygota</taxon>
        <taxon>Neoptera</taxon>
        <taxon>Endopterygota</taxon>
        <taxon>Hymenoptera</taxon>
        <taxon>Apocrita</taxon>
        <taxon>Proctotrupomorpha</taxon>
        <taxon>Chalcidoidea</taxon>
        <taxon>Aphelinidae</taxon>
        <taxon>Aphelininae</taxon>
        <taxon>Eretmocerus</taxon>
    </lineage>
</organism>
<keyword evidence="2" id="KW-1185">Reference proteome</keyword>
<gene>
    <name evidence="1" type="ORF">QAD02_001467</name>
</gene>
<name>A0ACC2NGB3_9HYME</name>